<protein>
    <submittedName>
        <fullName evidence="3">Uncharacterized protein LOC107218060</fullName>
    </submittedName>
</protein>
<evidence type="ECO:0000313" key="2">
    <source>
        <dbReference type="Proteomes" id="UP000829291"/>
    </source>
</evidence>
<dbReference type="GeneID" id="107218060"/>
<keyword evidence="2" id="KW-1185">Reference proteome</keyword>
<accession>A0A6J0B8J0</accession>
<feature type="chain" id="PRO_5027103801" evidence="1">
    <location>
        <begin position="24"/>
        <end position="199"/>
    </location>
</feature>
<dbReference type="SMART" id="SM00718">
    <property type="entry name" value="DM4_12"/>
    <property type="match status" value="1"/>
</dbReference>
<dbReference type="KEGG" id="nlo:107218060"/>
<dbReference type="InParanoid" id="A0A6J0B8J0"/>
<name>A0A6J0B8J0_NEOLC</name>
<dbReference type="PANTHER" id="PTHR21398:SF1">
    <property type="entry name" value="FI03705P"/>
    <property type="match status" value="1"/>
</dbReference>
<reference evidence="3" key="1">
    <citation type="submission" date="2025-08" db="UniProtKB">
        <authorList>
            <consortium name="RefSeq"/>
        </authorList>
    </citation>
    <scope>IDENTIFICATION</scope>
    <source>
        <tissue evidence="3">Thorax and Abdomen</tissue>
    </source>
</reference>
<dbReference type="AlphaFoldDB" id="A0A6J0B8J0"/>
<feature type="signal peptide" evidence="1">
    <location>
        <begin position="1"/>
        <end position="23"/>
    </location>
</feature>
<dbReference type="OrthoDB" id="6617264at2759"/>
<evidence type="ECO:0000313" key="3">
    <source>
        <dbReference type="RefSeq" id="XP_015511295.1"/>
    </source>
</evidence>
<gene>
    <name evidence="3" type="primary">LOC107218060</name>
</gene>
<dbReference type="InterPro" id="IPR006631">
    <property type="entry name" value="DM4_12"/>
</dbReference>
<proteinExistence type="predicted"/>
<dbReference type="PANTHER" id="PTHR21398">
    <property type="entry name" value="AGAP007094-PA"/>
    <property type="match status" value="1"/>
</dbReference>
<dbReference type="Proteomes" id="UP000829291">
    <property type="component" value="Chromosome 6"/>
</dbReference>
<sequence length="199" mass="22374">MSRVKCPGSSLILLVVFAELSVAAYTSVSFVNGTDQPRPKREVDKLGEPFRYLIFPEGSNVQLIYCMTIGTYAKPQGIFTMGVTAGLAWQLPHRNSGVHRKPAEVYHRRSRRELYPKIEMLLKAQGKDGRACVLKALCTAGRRNATDVGKGSFMREMMHSIFTLPGGSFHEDPMTRYERAHLQSDEDCDQLYPTCLENI</sequence>
<organism evidence="3">
    <name type="scientific">Neodiprion lecontei</name>
    <name type="common">Redheaded pine sawfly</name>
    <dbReference type="NCBI Taxonomy" id="441921"/>
    <lineage>
        <taxon>Eukaryota</taxon>
        <taxon>Metazoa</taxon>
        <taxon>Ecdysozoa</taxon>
        <taxon>Arthropoda</taxon>
        <taxon>Hexapoda</taxon>
        <taxon>Insecta</taxon>
        <taxon>Pterygota</taxon>
        <taxon>Neoptera</taxon>
        <taxon>Endopterygota</taxon>
        <taxon>Hymenoptera</taxon>
        <taxon>Tenthredinoidea</taxon>
        <taxon>Diprionidae</taxon>
        <taxon>Diprioninae</taxon>
        <taxon>Neodiprion</taxon>
    </lineage>
</organism>
<evidence type="ECO:0000256" key="1">
    <source>
        <dbReference type="SAM" id="SignalP"/>
    </source>
</evidence>
<dbReference type="Pfam" id="PF07841">
    <property type="entry name" value="DM4_12"/>
    <property type="match status" value="1"/>
</dbReference>
<keyword evidence="1" id="KW-0732">Signal</keyword>
<dbReference type="RefSeq" id="XP_015511295.1">
    <property type="nucleotide sequence ID" value="XM_015655809.2"/>
</dbReference>